<sequence length="152" mass="16888">MISLFRIDDRLIHGQVAMAWSKAANADIIIAVDKTAANDQLQKMALLLAKPSGVEARIIDPKDFAKTYQEVKESKVMVVVGNPIDASKIVKELKGKENFDINLGNLKSGDNKEKISGSIYVTQEEKLALEEIKKDGFKIYIQGTPTSKKDFY</sequence>
<dbReference type="InterPro" id="IPR004720">
    <property type="entry name" value="PTS_IIB_sorbose-sp"/>
</dbReference>
<organism evidence="9 10">
    <name type="scientific">Lactobacillus kullabergensis</name>
    <dbReference type="NCBI Taxonomy" id="1218493"/>
    <lineage>
        <taxon>Bacteria</taxon>
        <taxon>Bacillati</taxon>
        <taxon>Bacillota</taxon>
        <taxon>Bacilli</taxon>
        <taxon>Lactobacillales</taxon>
        <taxon>Lactobacillaceae</taxon>
        <taxon>Lactobacillus</taxon>
    </lineage>
</organism>
<dbReference type="InterPro" id="IPR036667">
    <property type="entry name" value="PTS_IIB_sorbose-sp_sf"/>
</dbReference>
<dbReference type="Proteomes" id="UP000033533">
    <property type="component" value="Unassembled WGS sequence"/>
</dbReference>
<feature type="domain" description="PTS EIIB type-4" evidence="8">
    <location>
        <begin position="1"/>
        <end position="152"/>
    </location>
</feature>
<evidence type="ECO:0000256" key="1">
    <source>
        <dbReference type="ARBA" id="ARBA00004496"/>
    </source>
</evidence>
<keyword evidence="3" id="KW-0963">Cytoplasm</keyword>
<evidence type="ECO:0000259" key="8">
    <source>
        <dbReference type="PROSITE" id="PS51101"/>
    </source>
</evidence>
<evidence type="ECO:0000256" key="6">
    <source>
        <dbReference type="ARBA" id="ARBA00022683"/>
    </source>
</evidence>
<dbReference type="RefSeq" id="WP_045928507.1">
    <property type="nucleotide sequence ID" value="NZ_JBHSZS010000026.1"/>
</dbReference>
<evidence type="ECO:0000313" key="9">
    <source>
        <dbReference type="EMBL" id="KJY54495.1"/>
    </source>
</evidence>
<dbReference type="GO" id="GO:0016301">
    <property type="term" value="F:kinase activity"/>
    <property type="evidence" value="ECO:0007669"/>
    <property type="project" value="UniProtKB-KW"/>
</dbReference>
<dbReference type="EMBL" id="JXBY01000025">
    <property type="protein sequence ID" value="KJY54495.1"/>
    <property type="molecule type" value="Genomic_DNA"/>
</dbReference>
<dbReference type="STRING" id="1218493.JF76_15150"/>
<evidence type="ECO:0000256" key="7">
    <source>
        <dbReference type="ARBA" id="ARBA00022777"/>
    </source>
</evidence>
<evidence type="ECO:0000256" key="2">
    <source>
        <dbReference type="ARBA" id="ARBA00022448"/>
    </source>
</evidence>
<keyword evidence="6" id="KW-0598">Phosphotransferase system</keyword>
<dbReference type="AlphaFoldDB" id="A0A0F4L789"/>
<dbReference type="SUPFAM" id="SSF52728">
    <property type="entry name" value="PTS IIb component"/>
    <property type="match status" value="1"/>
</dbReference>
<evidence type="ECO:0000256" key="5">
    <source>
        <dbReference type="ARBA" id="ARBA00022679"/>
    </source>
</evidence>
<keyword evidence="2" id="KW-0813">Transport</keyword>
<evidence type="ECO:0000256" key="4">
    <source>
        <dbReference type="ARBA" id="ARBA00022597"/>
    </source>
</evidence>
<evidence type="ECO:0000313" key="10">
    <source>
        <dbReference type="Proteomes" id="UP000033533"/>
    </source>
</evidence>
<dbReference type="HOGENOM" id="CLU_116175_2_0_9"/>
<dbReference type="GO" id="GO:0009401">
    <property type="term" value="P:phosphoenolpyruvate-dependent sugar phosphotransferase system"/>
    <property type="evidence" value="ECO:0007669"/>
    <property type="project" value="UniProtKB-KW"/>
</dbReference>
<keyword evidence="4" id="KW-0762">Sugar transport</keyword>
<keyword evidence="5" id="KW-0808">Transferase</keyword>
<accession>A0A0F4L789</accession>
<comment type="caution">
    <text evidence="9">The sequence shown here is derived from an EMBL/GenBank/DDBJ whole genome shotgun (WGS) entry which is preliminary data.</text>
</comment>
<dbReference type="GO" id="GO:0008982">
    <property type="term" value="F:protein-N(PI)-phosphohistidine-sugar phosphotransferase activity"/>
    <property type="evidence" value="ECO:0007669"/>
    <property type="project" value="InterPro"/>
</dbReference>
<proteinExistence type="predicted"/>
<name>A0A0F4L789_9LACO</name>
<dbReference type="PATRIC" id="fig|1218493.3.peg.1587"/>
<protein>
    <submittedName>
        <fullName evidence="9">PTS Man IIB</fullName>
    </submittedName>
</protein>
<dbReference type="PROSITE" id="PS51101">
    <property type="entry name" value="PTS_EIIB_TYPE_4"/>
    <property type="match status" value="1"/>
</dbReference>
<reference evidence="9 10" key="1">
    <citation type="submission" date="2014-12" db="EMBL/GenBank/DDBJ databases">
        <title>Comparative genomics of the lactic acid bacteria isolated from the honey bee gut.</title>
        <authorList>
            <person name="Ellegaard K.M."/>
            <person name="Tamarit D."/>
            <person name="Javelind E."/>
            <person name="Olofsson T."/>
            <person name="Andersson S.G."/>
            <person name="Vasquez A."/>
        </authorList>
    </citation>
    <scope>NUCLEOTIDE SEQUENCE [LARGE SCALE GENOMIC DNA]</scope>
    <source>
        <strain evidence="9 10">Biut2</strain>
    </source>
</reference>
<dbReference type="GO" id="GO:0005737">
    <property type="term" value="C:cytoplasm"/>
    <property type="evidence" value="ECO:0007669"/>
    <property type="project" value="UniProtKB-SubCell"/>
</dbReference>
<gene>
    <name evidence="9" type="ORF">JF76_15150</name>
</gene>
<keyword evidence="7" id="KW-0418">Kinase</keyword>
<evidence type="ECO:0000256" key="3">
    <source>
        <dbReference type="ARBA" id="ARBA00022490"/>
    </source>
</evidence>
<comment type="subcellular location">
    <subcellularLocation>
        <location evidence="1">Cytoplasm</location>
    </subcellularLocation>
</comment>
<dbReference type="OrthoDB" id="9788818at2"/>
<dbReference type="Pfam" id="PF03830">
    <property type="entry name" value="PTSIIB_sorb"/>
    <property type="match status" value="1"/>
</dbReference>
<dbReference type="Gene3D" id="3.40.35.10">
    <property type="entry name" value="Phosphotransferase system, sorbose subfamily IIB component"/>
    <property type="match status" value="1"/>
</dbReference>